<gene>
    <name evidence="2" type="ORF">V565_119390</name>
</gene>
<organism evidence="2 3">
    <name type="scientific">Rhizoctonia solani 123E</name>
    <dbReference type="NCBI Taxonomy" id="1423351"/>
    <lineage>
        <taxon>Eukaryota</taxon>
        <taxon>Fungi</taxon>
        <taxon>Dikarya</taxon>
        <taxon>Basidiomycota</taxon>
        <taxon>Agaricomycotina</taxon>
        <taxon>Agaricomycetes</taxon>
        <taxon>Cantharellales</taxon>
        <taxon>Ceratobasidiaceae</taxon>
        <taxon>Rhizoctonia</taxon>
    </lineage>
</organism>
<dbReference type="SUPFAM" id="SSF56112">
    <property type="entry name" value="Protein kinase-like (PK-like)"/>
    <property type="match status" value="1"/>
</dbReference>
<sequence>MSITQPRCSDSLAEIGAAKRRLPSRQHTIFLPSWLPSAESAVFNDSYFFRRNGSTSMLPSPTGVLAEACRMGVTNDFRPPPVHYLSLGLTVKYGRTVSTAEGQCLWVVRQLLGDVVPVPEVYGWTVEAGVSYIYMEHIPGETLSDRWDSLSESEKRDICHQLRTMVGHLRTIEQPNGEKFIGTVSRRPLLDHAFKHSCPMGPFASVAEFHDLFAKLPWLGCDPSDPPHPFRAHLPDDVPIAFTHGDLHRGNIIVSSAQEGGNPRVKALIDWGQSGWYPSYWEHCKARWTANLTGDWNNVYIPLFLDPVDCYNHWDYFLLCMGV</sequence>
<dbReference type="OrthoDB" id="5404599at2759"/>
<dbReference type="InterPro" id="IPR011009">
    <property type="entry name" value="Kinase-like_dom_sf"/>
</dbReference>
<proteinExistence type="predicted"/>
<comment type="caution">
    <text evidence="2">The sequence shown here is derived from an EMBL/GenBank/DDBJ whole genome shotgun (WGS) entry which is preliminary data.</text>
</comment>
<keyword evidence="3" id="KW-1185">Reference proteome</keyword>
<dbReference type="Proteomes" id="UP000027456">
    <property type="component" value="Unassembled WGS sequence"/>
</dbReference>
<dbReference type="AlphaFoldDB" id="A0A074SF49"/>
<evidence type="ECO:0000313" key="2">
    <source>
        <dbReference type="EMBL" id="KEP48647.1"/>
    </source>
</evidence>
<dbReference type="Pfam" id="PF01636">
    <property type="entry name" value="APH"/>
    <property type="match status" value="1"/>
</dbReference>
<dbReference type="InterPro" id="IPR002575">
    <property type="entry name" value="Aminoglycoside_PTrfase"/>
</dbReference>
<dbReference type="CDD" id="cd05120">
    <property type="entry name" value="APH_ChoK_like"/>
    <property type="match status" value="1"/>
</dbReference>
<feature type="domain" description="Aminoglycoside phosphotransferase" evidence="1">
    <location>
        <begin position="108"/>
        <end position="279"/>
    </location>
</feature>
<dbReference type="HOGENOM" id="CLU_021768_0_0_1"/>
<dbReference type="Gene3D" id="3.90.1200.10">
    <property type="match status" value="1"/>
</dbReference>
<dbReference type="GO" id="GO:0016740">
    <property type="term" value="F:transferase activity"/>
    <property type="evidence" value="ECO:0007669"/>
    <property type="project" value="UniProtKB-KW"/>
</dbReference>
<dbReference type="PANTHER" id="PTHR21310:SF54">
    <property type="entry name" value="AMINOGLYCOSIDE PHOSPHOTRANSFERASE DOMAIN-CONTAINING PROTEIN"/>
    <property type="match status" value="1"/>
</dbReference>
<dbReference type="InterPro" id="IPR051678">
    <property type="entry name" value="AGP_Transferase"/>
</dbReference>
<name>A0A074SF49_9AGAM</name>
<keyword evidence="2" id="KW-0808">Transferase</keyword>
<dbReference type="EMBL" id="AZST01000480">
    <property type="protein sequence ID" value="KEP48647.1"/>
    <property type="molecule type" value="Genomic_DNA"/>
</dbReference>
<dbReference type="STRING" id="1423351.A0A074SF49"/>
<accession>A0A074SF49</accession>
<evidence type="ECO:0000313" key="3">
    <source>
        <dbReference type="Proteomes" id="UP000027456"/>
    </source>
</evidence>
<dbReference type="PANTHER" id="PTHR21310">
    <property type="entry name" value="AMINOGLYCOSIDE PHOSPHOTRANSFERASE-RELATED-RELATED"/>
    <property type="match status" value="1"/>
</dbReference>
<evidence type="ECO:0000259" key="1">
    <source>
        <dbReference type="Pfam" id="PF01636"/>
    </source>
</evidence>
<reference evidence="2 3" key="1">
    <citation type="submission" date="2013-12" db="EMBL/GenBank/DDBJ databases">
        <authorList>
            <person name="Cubeta M."/>
            <person name="Pakala S."/>
            <person name="Fedorova N."/>
            <person name="Thomas E."/>
            <person name="Dean R."/>
            <person name="Jabaji S."/>
            <person name="Neate S."/>
            <person name="Toda T."/>
            <person name="Tavantzis S."/>
            <person name="Vilgalys R."/>
            <person name="Bharathan N."/>
            <person name="Pakala S."/>
            <person name="Losada L.S."/>
            <person name="Zafar N."/>
            <person name="Nierman W."/>
        </authorList>
    </citation>
    <scope>NUCLEOTIDE SEQUENCE [LARGE SCALE GENOMIC DNA]</scope>
    <source>
        <strain evidence="2 3">123E</strain>
    </source>
</reference>
<protein>
    <submittedName>
        <fullName evidence="2">Phosphotransferase enzyme family protein</fullName>
    </submittedName>
</protein>